<dbReference type="InterPro" id="IPR029039">
    <property type="entry name" value="Flavoprotein-like_sf"/>
</dbReference>
<dbReference type="AlphaFoldDB" id="A0A0P9MUI6"/>
<keyword evidence="4" id="KW-0288">FMN</keyword>
<organism evidence="7 8">
    <name type="scientific">Pseudomonas syringae pv. coryli</name>
    <dbReference type="NCBI Taxonomy" id="317659"/>
    <lineage>
        <taxon>Bacteria</taxon>
        <taxon>Pseudomonadati</taxon>
        <taxon>Pseudomonadota</taxon>
        <taxon>Gammaproteobacteria</taxon>
        <taxon>Pseudomonadales</taxon>
        <taxon>Pseudomonadaceae</taxon>
        <taxon>Pseudomonas</taxon>
    </lineage>
</organism>
<comment type="similarity">
    <text evidence="2">Belongs to the WrbA family.</text>
</comment>
<evidence type="ECO:0000256" key="1">
    <source>
        <dbReference type="ARBA" id="ARBA00001917"/>
    </source>
</evidence>
<evidence type="ECO:0000256" key="4">
    <source>
        <dbReference type="ARBA" id="ARBA00022643"/>
    </source>
</evidence>
<sequence>MLLIALPFACFLAPFNLQLLIPKPRLLTIRYVGQCHRWLEYATPHKMRRANDRSDAVSQPALQQVPRRAGTASGPRPDAGHRPVPGNPARRRPCARLARQAGHRRPATAAYRRGRLQATQSGRPEPERRATDRRHGRSPQTHRTADSGRWRQGCHWPPTREHSGAAAVSTPYILVLYYSRNGSTSEMARQVARGIELGGMEARLRTVPAVSADCEATAPEIPESGALYATLDDLKNCSGLALGSPTRFGNMAAPLKYFLDGTSNLWLTGALVGKPAGVFTSTASLHGGQETTLMSMLLPLLHHGMLIMGLPYSESALLETTGGGTPYCPSHHAGADGKRALDRHETDLCRALG</sequence>
<dbReference type="EMBL" id="LJQC01000692">
    <property type="protein sequence ID" value="KPW95604.1"/>
    <property type="molecule type" value="Genomic_DNA"/>
</dbReference>
<dbReference type="SUPFAM" id="SSF52218">
    <property type="entry name" value="Flavoproteins"/>
    <property type="match status" value="1"/>
</dbReference>
<proteinExistence type="inferred from homology"/>
<dbReference type="FunFam" id="3.40.50.360:FF:000001">
    <property type="entry name" value="NAD(P)H dehydrogenase (Quinone) FQR1-like"/>
    <property type="match status" value="1"/>
</dbReference>
<accession>A0A0P9MUI6</accession>
<dbReference type="GO" id="GO:0010181">
    <property type="term" value="F:FMN binding"/>
    <property type="evidence" value="ECO:0007669"/>
    <property type="project" value="InterPro"/>
</dbReference>
<dbReference type="PROSITE" id="PS50902">
    <property type="entry name" value="FLAVODOXIN_LIKE"/>
    <property type="match status" value="1"/>
</dbReference>
<feature type="domain" description="Flavodoxin-like" evidence="6">
    <location>
        <begin position="173"/>
        <end position="353"/>
    </location>
</feature>
<dbReference type="InterPro" id="IPR001226">
    <property type="entry name" value="Flavodoxin_CS"/>
</dbReference>
<dbReference type="Pfam" id="PF03358">
    <property type="entry name" value="FMN_red"/>
    <property type="match status" value="1"/>
</dbReference>
<evidence type="ECO:0000256" key="3">
    <source>
        <dbReference type="ARBA" id="ARBA00022630"/>
    </source>
</evidence>
<reference evidence="7 8" key="1">
    <citation type="submission" date="2015-09" db="EMBL/GenBank/DDBJ databases">
        <title>Genome announcement of multiple Pseudomonas syringae strains.</title>
        <authorList>
            <person name="Thakur S."/>
            <person name="Wang P.W."/>
            <person name="Gong Y."/>
            <person name="Weir B.S."/>
            <person name="Guttman D.S."/>
        </authorList>
    </citation>
    <scope>NUCLEOTIDE SEQUENCE [LARGE SCALE GENOMIC DNA]</scope>
    <source>
        <strain evidence="7 8">ICMP17001</strain>
    </source>
</reference>
<dbReference type="InterPro" id="IPR005025">
    <property type="entry name" value="FMN_Rdtase-like_dom"/>
</dbReference>
<name>A0A0P9MUI6_9PSED</name>
<dbReference type="GO" id="GO:0003955">
    <property type="term" value="F:NAD(P)H dehydrogenase (quinone) activity"/>
    <property type="evidence" value="ECO:0007669"/>
    <property type="project" value="InterPro"/>
</dbReference>
<keyword evidence="8" id="KW-1185">Reference proteome</keyword>
<dbReference type="Proteomes" id="UP000051335">
    <property type="component" value="Unassembled WGS sequence"/>
</dbReference>
<keyword evidence="3" id="KW-0285">Flavoprotein</keyword>
<dbReference type="InterPro" id="IPR010089">
    <property type="entry name" value="Flavoprotein_WrbA-like"/>
</dbReference>
<dbReference type="InterPro" id="IPR008254">
    <property type="entry name" value="Flavodoxin/NO_synth"/>
</dbReference>
<dbReference type="NCBIfam" id="NF002999">
    <property type="entry name" value="PRK03767.1"/>
    <property type="match status" value="1"/>
</dbReference>
<protein>
    <submittedName>
        <fullName evidence="7">Flavodoxin/nitric oxide synthase</fullName>
    </submittedName>
</protein>
<comment type="caution">
    <text evidence="7">The sequence shown here is derived from an EMBL/GenBank/DDBJ whole genome shotgun (WGS) entry which is preliminary data.</text>
</comment>
<evidence type="ECO:0000259" key="6">
    <source>
        <dbReference type="PROSITE" id="PS50902"/>
    </source>
</evidence>
<gene>
    <name evidence="7" type="ORF">ALO75_04046</name>
</gene>
<dbReference type="GO" id="GO:0009055">
    <property type="term" value="F:electron transfer activity"/>
    <property type="evidence" value="ECO:0007669"/>
    <property type="project" value="InterPro"/>
</dbReference>
<comment type="cofactor">
    <cofactor evidence="1">
        <name>FMN</name>
        <dbReference type="ChEBI" id="CHEBI:58210"/>
    </cofactor>
</comment>
<dbReference type="GO" id="GO:0016020">
    <property type="term" value="C:membrane"/>
    <property type="evidence" value="ECO:0007669"/>
    <property type="project" value="TreeGrafter"/>
</dbReference>
<evidence type="ECO:0000313" key="8">
    <source>
        <dbReference type="Proteomes" id="UP000051335"/>
    </source>
</evidence>
<dbReference type="PANTHER" id="PTHR30546:SF23">
    <property type="entry name" value="FLAVOPROTEIN-LIKE PROTEIN YCP4-RELATED"/>
    <property type="match status" value="1"/>
</dbReference>
<dbReference type="PROSITE" id="PS00201">
    <property type="entry name" value="FLAVODOXIN"/>
    <property type="match status" value="1"/>
</dbReference>
<dbReference type="Gene3D" id="3.40.50.360">
    <property type="match status" value="1"/>
</dbReference>
<dbReference type="PANTHER" id="PTHR30546">
    <property type="entry name" value="FLAVODOXIN-RELATED PROTEIN WRBA-RELATED"/>
    <property type="match status" value="1"/>
</dbReference>
<evidence type="ECO:0000256" key="5">
    <source>
        <dbReference type="SAM" id="MobiDB-lite"/>
    </source>
</evidence>
<dbReference type="NCBIfam" id="TIGR01755">
    <property type="entry name" value="flav_wrbA"/>
    <property type="match status" value="1"/>
</dbReference>
<evidence type="ECO:0000256" key="2">
    <source>
        <dbReference type="ARBA" id="ARBA00006961"/>
    </source>
</evidence>
<feature type="region of interest" description="Disordered" evidence="5">
    <location>
        <begin position="47"/>
        <end position="153"/>
    </location>
</feature>
<feature type="non-terminal residue" evidence="7">
    <location>
        <position position="353"/>
    </location>
</feature>
<evidence type="ECO:0000313" key="7">
    <source>
        <dbReference type="EMBL" id="KPW95604.1"/>
    </source>
</evidence>